<protein>
    <submittedName>
        <fullName evidence="1">Uncharacterized protein</fullName>
    </submittedName>
</protein>
<reference evidence="1" key="1">
    <citation type="submission" date="2022-08" db="UniProtKB">
        <authorList>
            <consortium name="EnsemblMetazoa"/>
        </authorList>
    </citation>
    <scope>IDENTIFICATION</scope>
    <source>
        <strain evidence="1">EBRO</strain>
    </source>
</reference>
<evidence type="ECO:0000313" key="1">
    <source>
        <dbReference type="EnsemblMetazoa" id="AATE010388-PA.1"/>
    </source>
</evidence>
<dbReference type="AlphaFoldDB" id="A0A182J2Z4"/>
<dbReference type="EnsemblMetazoa" id="AATE010388-RA">
    <property type="protein sequence ID" value="AATE010388-PA.1"/>
    <property type="gene ID" value="AATE010388"/>
</dbReference>
<name>A0A182J2Z4_ANOAO</name>
<sequence length="469" mass="52759">MLPKALYALLLLWGISQAAPTNSSAMSLALGGVCGEHYDEIVAAAKSWLSKKGITKQNEERYAQLKERCKQAHEERANKLAASNASLPGSMRSIVVALSQLNGTLSTELNTLQNTVQKQHGELESAWAYGVQLQRELLLTNVESDRIERALVYQSILQDASSAQLVADSYKYHGANGKMVARLLKFVRALPARAERVEAYRELERLLTSNGQDERFPAIIFSQDVKELGDQDGYKPNPEQFEGKTITRWQALLVGGNFSEIALFARDYPTYYKSIESALLDILEANWTMEVLEQAILFPNALPHPEQRVSALKAVLEALVKYQDKQRNDLYLMKLARELAKLEQYLATEPGAAPETKEALGAVKGLFSQFSYQRDFPTYVELYGIFKTPKSSEKNNQSMANECRMAVLHRKHAAAIFVRDEEAADKGAYRVDHRLRDSIKKTVLPGVHLLLFPQSAQSRTRRLSYCFEH</sequence>
<organism evidence="1">
    <name type="scientific">Anopheles atroparvus</name>
    <name type="common">European mosquito</name>
    <dbReference type="NCBI Taxonomy" id="41427"/>
    <lineage>
        <taxon>Eukaryota</taxon>
        <taxon>Metazoa</taxon>
        <taxon>Ecdysozoa</taxon>
        <taxon>Arthropoda</taxon>
        <taxon>Hexapoda</taxon>
        <taxon>Insecta</taxon>
        <taxon>Pterygota</taxon>
        <taxon>Neoptera</taxon>
        <taxon>Endopterygota</taxon>
        <taxon>Diptera</taxon>
        <taxon>Nematocera</taxon>
        <taxon>Culicoidea</taxon>
        <taxon>Culicidae</taxon>
        <taxon>Anophelinae</taxon>
        <taxon>Anopheles</taxon>
    </lineage>
</organism>
<dbReference type="VEuPathDB" id="VectorBase:AATE010388"/>
<proteinExistence type="predicted"/>
<accession>A0A182J2Z4</accession>